<keyword evidence="11" id="KW-0460">Magnesium</keyword>
<dbReference type="GO" id="GO:0006400">
    <property type="term" value="P:tRNA modification"/>
    <property type="evidence" value="ECO:0007669"/>
    <property type="project" value="InterPro"/>
</dbReference>
<dbReference type="Gene3D" id="2.60.40.10">
    <property type="entry name" value="Immunoglobulins"/>
    <property type="match status" value="1"/>
</dbReference>
<feature type="compositionally biased region" description="Basic and acidic residues" evidence="15">
    <location>
        <begin position="967"/>
        <end position="976"/>
    </location>
</feature>
<feature type="region of interest" description="Disordered" evidence="15">
    <location>
        <begin position="312"/>
        <end position="331"/>
    </location>
</feature>
<evidence type="ECO:0000256" key="1">
    <source>
        <dbReference type="ARBA" id="ARBA00001946"/>
    </source>
</evidence>
<dbReference type="EC" id="2.7.7.79" evidence="4"/>
<keyword evidence="7" id="KW-0819">tRNA processing</keyword>
<dbReference type="SMART" id="SM00060">
    <property type="entry name" value="FN3"/>
    <property type="match status" value="1"/>
</dbReference>
<dbReference type="PANTHER" id="PTHR12729">
    <property type="entry name" value="TRNA(HIS) GUANYLYLTRANSFERASE-RELATED"/>
    <property type="match status" value="1"/>
</dbReference>
<organism evidence="18 19">
    <name type="scientific">[Emmonsia] crescens</name>
    <dbReference type="NCBI Taxonomy" id="73230"/>
    <lineage>
        <taxon>Eukaryota</taxon>
        <taxon>Fungi</taxon>
        <taxon>Dikarya</taxon>
        <taxon>Ascomycota</taxon>
        <taxon>Pezizomycotina</taxon>
        <taxon>Eurotiomycetes</taxon>
        <taxon>Eurotiomycetidae</taxon>
        <taxon>Onygenales</taxon>
        <taxon>Ajellomycetaceae</taxon>
        <taxon>Emergomyces</taxon>
    </lineage>
</organism>
<dbReference type="PANTHER" id="PTHR12729:SF6">
    <property type="entry name" value="TRNA(HIS) GUANYLYLTRANSFERASE-RELATED"/>
    <property type="match status" value="1"/>
</dbReference>
<dbReference type="InterPro" id="IPR003961">
    <property type="entry name" value="FN3_dom"/>
</dbReference>
<dbReference type="InterPro" id="IPR038469">
    <property type="entry name" value="tRNAHis_GuaTrfase_Thg1_sf"/>
</dbReference>
<dbReference type="Proteomes" id="UP000034164">
    <property type="component" value="Unassembled WGS sequence"/>
</dbReference>
<dbReference type="InterPro" id="IPR036116">
    <property type="entry name" value="FN3_sf"/>
</dbReference>
<feature type="region of interest" description="Disordered" evidence="15">
    <location>
        <begin position="824"/>
        <end position="856"/>
    </location>
</feature>
<dbReference type="GO" id="GO:0000287">
    <property type="term" value="F:magnesium ion binding"/>
    <property type="evidence" value="ECO:0007669"/>
    <property type="project" value="InterPro"/>
</dbReference>
<dbReference type="VEuPathDB" id="FungiDB:EMCG_07095"/>
<evidence type="ECO:0000256" key="12">
    <source>
        <dbReference type="ARBA" id="ARBA00023134"/>
    </source>
</evidence>
<gene>
    <name evidence="18" type="ORF">EMCG_07095</name>
</gene>
<evidence type="ECO:0000256" key="2">
    <source>
        <dbReference type="ARBA" id="ARBA00002939"/>
    </source>
</evidence>
<evidence type="ECO:0000256" key="9">
    <source>
        <dbReference type="ARBA" id="ARBA00022723"/>
    </source>
</evidence>
<dbReference type="PROSITE" id="PS50853">
    <property type="entry name" value="FN3"/>
    <property type="match status" value="1"/>
</dbReference>
<evidence type="ECO:0000256" key="5">
    <source>
        <dbReference type="ARBA" id="ARBA00015443"/>
    </source>
</evidence>
<reference evidence="19" key="1">
    <citation type="journal article" date="2015" name="PLoS Genet.">
        <title>The dynamic genome and transcriptome of the human fungal pathogen Blastomyces and close relative Emmonsia.</title>
        <authorList>
            <person name="Munoz J.F."/>
            <person name="Gauthier G.M."/>
            <person name="Desjardins C.A."/>
            <person name="Gallo J.E."/>
            <person name="Holder J."/>
            <person name="Sullivan T.D."/>
            <person name="Marty A.J."/>
            <person name="Carmen J.C."/>
            <person name="Chen Z."/>
            <person name="Ding L."/>
            <person name="Gujja S."/>
            <person name="Magrini V."/>
            <person name="Misas E."/>
            <person name="Mitreva M."/>
            <person name="Priest M."/>
            <person name="Saif S."/>
            <person name="Whiston E.A."/>
            <person name="Young S."/>
            <person name="Zeng Q."/>
            <person name="Goldman W.E."/>
            <person name="Mardis E.R."/>
            <person name="Taylor J.W."/>
            <person name="McEwen J.G."/>
            <person name="Clay O.K."/>
            <person name="Klein B.S."/>
            <person name="Cuomo C.A."/>
        </authorList>
    </citation>
    <scope>NUCLEOTIDE SEQUENCE [LARGE SCALE GENOMIC DNA]</scope>
    <source>
        <strain evidence="19">UAMH 3008</strain>
    </source>
</reference>
<dbReference type="InterPro" id="IPR007537">
    <property type="entry name" value="tRNAHis_GuaTrfase_Thg1"/>
</dbReference>
<keyword evidence="12" id="KW-0342">GTP-binding</keyword>
<evidence type="ECO:0000256" key="15">
    <source>
        <dbReference type="SAM" id="MobiDB-lite"/>
    </source>
</evidence>
<feature type="compositionally biased region" description="Low complexity" evidence="15">
    <location>
        <begin position="619"/>
        <end position="631"/>
    </location>
</feature>
<name>A0A0G2I979_9EURO</name>
<dbReference type="CDD" id="cd00063">
    <property type="entry name" value="FN3"/>
    <property type="match status" value="1"/>
</dbReference>
<feature type="region of interest" description="Disordered" evidence="15">
    <location>
        <begin position="179"/>
        <end position="243"/>
    </location>
</feature>
<feature type="compositionally biased region" description="Polar residues" evidence="15">
    <location>
        <begin position="824"/>
        <end position="839"/>
    </location>
</feature>
<keyword evidence="16" id="KW-0812">Transmembrane</keyword>
<evidence type="ECO:0000256" key="4">
    <source>
        <dbReference type="ARBA" id="ARBA00012511"/>
    </source>
</evidence>
<accession>A0A0G2I979</accession>
<feature type="domain" description="Fibronectin type-III" evidence="17">
    <location>
        <begin position="64"/>
        <end position="157"/>
    </location>
</feature>
<protein>
    <recommendedName>
        <fullName evidence="5">tRNA(His) guanylyltransferase</fullName>
        <ecNumber evidence="4">2.7.7.79</ecNumber>
    </recommendedName>
    <alternativeName>
        <fullName evidence="13">tRNA-histidine guanylyltransferase</fullName>
    </alternativeName>
</protein>
<evidence type="ECO:0000256" key="10">
    <source>
        <dbReference type="ARBA" id="ARBA00022741"/>
    </source>
</evidence>
<dbReference type="SUPFAM" id="SSF49265">
    <property type="entry name" value="Fibronectin type III"/>
    <property type="match status" value="1"/>
</dbReference>
<dbReference type="InterPro" id="IPR025845">
    <property type="entry name" value="Thg1_C_dom"/>
</dbReference>
<dbReference type="Gene3D" id="3.30.70.3000">
    <property type="match status" value="1"/>
</dbReference>
<keyword evidence="8" id="KW-0548">Nucleotidyltransferase</keyword>
<dbReference type="InterPro" id="IPR013783">
    <property type="entry name" value="Ig-like_fold"/>
</dbReference>
<keyword evidence="9" id="KW-0479">Metal-binding</keyword>
<evidence type="ECO:0000313" key="19">
    <source>
        <dbReference type="Proteomes" id="UP000034164"/>
    </source>
</evidence>
<dbReference type="Pfam" id="PF00041">
    <property type="entry name" value="fn3"/>
    <property type="match status" value="1"/>
</dbReference>
<keyword evidence="10" id="KW-0547">Nucleotide-binding</keyword>
<evidence type="ECO:0000256" key="7">
    <source>
        <dbReference type="ARBA" id="ARBA00022694"/>
    </source>
</evidence>
<feature type="compositionally biased region" description="Basic and acidic residues" evidence="15">
    <location>
        <begin position="938"/>
        <end position="959"/>
    </location>
</feature>
<feature type="compositionally biased region" description="Polar residues" evidence="15">
    <location>
        <begin position="632"/>
        <end position="649"/>
    </location>
</feature>
<evidence type="ECO:0000256" key="16">
    <source>
        <dbReference type="SAM" id="Phobius"/>
    </source>
</evidence>
<feature type="region of interest" description="Disordered" evidence="15">
    <location>
        <begin position="1092"/>
        <end position="1112"/>
    </location>
</feature>
<evidence type="ECO:0000313" key="18">
    <source>
        <dbReference type="EMBL" id="KKZ67197.1"/>
    </source>
</evidence>
<dbReference type="Pfam" id="PF14413">
    <property type="entry name" value="Thg1C"/>
    <property type="match status" value="1"/>
</dbReference>
<dbReference type="InterPro" id="IPR024956">
    <property type="entry name" value="tRNAHis_GuaTrfase_cat"/>
</dbReference>
<comment type="function">
    <text evidence="2">Adds a GMP to the 5'-end of tRNA(His) after transcription and RNase P cleavage.</text>
</comment>
<evidence type="ECO:0000256" key="14">
    <source>
        <dbReference type="ARBA" id="ARBA00047281"/>
    </source>
</evidence>
<sequence>MYKPLLLMSDSYPGVVPILRVRGAMAVLVAAAILWALIWLLYRAYQVCQTPNDILVEKLGLDIPPAPDVTLEEISSTRIRIAWKHPDLQHSIHKHLIQVNGVKGLLMKIVGETKRSETGVTISNLSPGHIYHICVSAVSAANFHTSSSLLHVRTKALSISDAHEDEVDGGPPVVRAYISRPPAPSVSPSAPVMCREQSGGQTQGKRFSGNRKSFPPSNAGPENATHTGAEGSQKASSVDESDETLARLAERLKGLQQENETLEKQICMEEKEHELMLRELEEQRNELRQRVKEKDEASGDLRRHVNRLESINRTVQSEKSKRERLLQQKEAERQKRKEDIIRWDEQLVAMHGKISRAKEEKAQIESEASKQVNEYRCKITYEQAEMKTLDEDIKVKGSRIKDMEEERRRLEGDDTDDGRELDRLEKEKDHVWEVKLGALRAQYASLINAHSQAQQHYQEAQERLRWATSQRSNAAPPFAPLPSLDLELVHRASFNRRTRHRGSLVSNVSSPVSYPLMENTSFANAAPNYNAAGNGSPTFPPGPAFFNINNGMTIPDPSDQSVVNRADTDILAGNPPMSPRADSLLPSDLLGDEEQASASRPSTTQFPIVGAFDNLLPNSPSPISSGSRPASLFTSPRESLSNLQESGRNSMAMPSLPPPQESSDGVQSASRRLSGLFNFHRQRGKTMVDGPPMLGTLKSGQSQSFPRNFDDGLDPIGTRRRRLSYTGNWANPVTNLFPRSATTNVTSDSSSDRLPASRRVMFPNFFSSGRLNSAASNALEKSTIDRADLGTGYNQFSPRHDPIDPSILGTVRRGSLSPRPASTYSFENHQLPRPTTDNQPFGWPSTDKTGHRSSPLGLDWASPVAWSRSQSRRPSVQFGSSSNLQLGLASGDVDFLETPYELQRPVQAPIGTRPPSSHRPITPKLNPTAPSFKTLFGKKSEKGKNKEAESSKPRDHELNLEDNSPPESRRSKDSRSIRTSAAESYESLERTSSGTPSEIVNPRESFIQKITRKSSSSKFNISWKDRAGLFSKKGGDPSTLAQGDNIDEDAVAAESLLGKSIDSLASSVPSADKSTKSSLGFGFMRKSKKEKATSECSEKASETGDEDLSEGFRKPNDERALNLMNTAACAVVKDLPDLIIAYGVSDEYSFVFHRSCQLFERRSSKLVTTIVSTFTAHYIYNWSTFFPSAPLEPGFLPSFDGRAVQYPSVQNLRDYMSWRQADCHINNLYNTTFWNMILRGGMSNTEAEKALQGTVSGDKNEILFSRFGINYNNEPEMYKKGSVIFRDYEPQPQAEKTPRVGSKEVEYEVGEEGPPTEITKSQIARLRKIQKKATVVVTHLDIIKDDFWDQRPWILSNKPGRLPGEG</sequence>
<feature type="region of interest" description="Disordered" evidence="15">
    <location>
        <begin position="904"/>
        <end position="1003"/>
    </location>
</feature>
<dbReference type="GO" id="GO:0008193">
    <property type="term" value="F:tRNA guanylyltransferase activity"/>
    <property type="evidence" value="ECO:0007669"/>
    <property type="project" value="UniProtKB-EC"/>
</dbReference>
<keyword evidence="6" id="KW-0808">Transferase</keyword>
<keyword evidence="16" id="KW-0472">Membrane</keyword>
<feature type="region of interest" description="Disordered" evidence="15">
    <location>
        <begin position="697"/>
        <end position="716"/>
    </location>
</feature>
<evidence type="ECO:0000256" key="11">
    <source>
        <dbReference type="ARBA" id="ARBA00022842"/>
    </source>
</evidence>
<dbReference type="EMBL" id="LCZI01000306">
    <property type="protein sequence ID" value="KKZ67197.1"/>
    <property type="molecule type" value="Genomic_DNA"/>
</dbReference>
<comment type="catalytic activity">
    <reaction evidence="14">
        <text>a 5'-end ribonucleotide-tRNA(His) + GTP + ATP + H2O = a 5'-end phospho-guanosine-ribonucleotide-tRNA(His) + AMP + 2 diphosphate + H(+)</text>
        <dbReference type="Rhea" id="RHEA:54564"/>
        <dbReference type="Rhea" id="RHEA-COMP:14193"/>
        <dbReference type="Rhea" id="RHEA-COMP:14917"/>
        <dbReference type="ChEBI" id="CHEBI:15377"/>
        <dbReference type="ChEBI" id="CHEBI:15378"/>
        <dbReference type="ChEBI" id="CHEBI:30616"/>
        <dbReference type="ChEBI" id="CHEBI:33019"/>
        <dbReference type="ChEBI" id="CHEBI:37565"/>
        <dbReference type="ChEBI" id="CHEBI:138282"/>
        <dbReference type="ChEBI" id="CHEBI:141847"/>
        <dbReference type="ChEBI" id="CHEBI:456215"/>
        <dbReference type="EC" id="2.7.7.79"/>
    </reaction>
</comment>
<evidence type="ECO:0000259" key="17">
    <source>
        <dbReference type="PROSITE" id="PS50853"/>
    </source>
</evidence>
<feature type="compositionally biased region" description="Basic and acidic residues" evidence="15">
    <location>
        <begin position="1296"/>
        <end position="1306"/>
    </location>
</feature>
<dbReference type="FunFam" id="3.30.70.3000:FF:000001">
    <property type="entry name" value="tRNA(His) guanylyltransferase"/>
    <property type="match status" value="1"/>
</dbReference>
<evidence type="ECO:0000256" key="8">
    <source>
        <dbReference type="ARBA" id="ARBA00022695"/>
    </source>
</evidence>
<evidence type="ECO:0000256" key="13">
    <source>
        <dbReference type="ARBA" id="ARBA00032480"/>
    </source>
</evidence>
<feature type="region of interest" description="Disordered" evidence="15">
    <location>
        <begin position="1291"/>
        <end position="1314"/>
    </location>
</feature>
<comment type="similarity">
    <text evidence="3">Belongs to the tRNA(His) guanylyltransferase family.</text>
</comment>
<feature type="region of interest" description="Disordered" evidence="15">
    <location>
        <begin position="619"/>
        <end position="669"/>
    </location>
</feature>
<dbReference type="Pfam" id="PF04446">
    <property type="entry name" value="Thg1"/>
    <property type="match status" value="1"/>
</dbReference>
<comment type="cofactor">
    <cofactor evidence="1">
        <name>Mg(2+)</name>
        <dbReference type="ChEBI" id="CHEBI:18420"/>
    </cofactor>
</comment>
<dbReference type="OrthoDB" id="5572782at2759"/>
<comment type="caution">
    <text evidence="18">The sequence shown here is derived from an EMBL/GenBank/DDBJ whole genome shotgun (WGS) entry which is preliminary data.</text>
</comment>
<dbReference type="GO" id="GO:0005525">
    <property type="term" value="F:GTP binding"/>
    <property type="evidence" value="ECO:0007669"/>
    <property type="project" value="UniProtKB-KW"/>
</dbReference>
<proteinExistence type="inferred from homology"/>
<feature type="compositionally biased region" description="Basic and acidic residues" evidence="15">
    <location>
        <begin position="316"/>
        <end position="331"/>
    </location>
</feature>
<evidence type="ECO:0000256" key="6">
    <source>
        <dbReference type="ARBA" id="ARBA00022679"/>
    </source>
</evidence>
<feature type="compositionally biased region" description="Basic and acidic residues" evidence="15">
    <location>
        <begin position="1092"/>
        <end position="1102"/>
    </location>
</feature>
<evidence type="ECO:0000256" key="3">
    <source>
        <dbReference type="ARBA" id="ARBA00010113"/>
    </source>
</evidence>
<feature type="transmembrane region" description="Helical" evidence="16">
    <location>
        <begin position="21"/>
        <end position="42"/>
    </location>
</feature>
<keyword evidence="16" id="KW-1133">Transmembrane helix</keyword>